<dbReference type="OrthoDB" id="4582561at2759"/>
<gene>
    <name evidence="2" type="ORF">B0I35DRAFT_268106</name>
</gene>
<feature type="transmembrane region" description="Helical" evidence="1">
    <location>
        <begin position="241"/>
        <end position="261"/>
    </location>
</feature>
<accession>A0A8K0SLA9</accession>
<dbReference type="EMBL" id="JAGPNK010000008">
    <property type="protein sequence ID" value="KAH7317182.1"/>
    <property type="molecule type" value="Genomic_DNA"/>
</dbReference>
<evidence type="ECO:0000313" key="2">
    <source>
        <dbReference type="EMBL" id="KAH7317182.1"/>
    </source>
</evidence>
<feature type="transmembrane region" description="Helical" evidence="1">
    <location>
        <begin position="282"/>
        <end position="308"/>
    </location>
</feature>
<feature type="transmembrane region" description="Helical" evidence="1">
    <location>
        <begin position="56"/>
        <end position="77"/>
    </location>
</feature>
<keyword evidence="3" id="KW-1185">Reference proteome</keyword>
<dbReference type="AlphaFoldDB" id="A0A8K0SLA9"/>
<comment type="caution">
    <text evidence="2">The sequence shown here is derived from an EMBL/GenBank/DDBJ whole genome shotgun (WGS) entry which is preliminary data.</text>
</comment>
<keyword evidence="1" id="KW-1133">Transmembrane helix</keyword>
<feature type="transmembrane region" description="Helical" evidence="1">
    <location>
        <begin position="98"/>
        <end position="116"/>
    </location>
</feature>
<keyword evidence="1" id="KW-0812">Transmembrane</keyword>
<evidence type="ECO:0000256" key="1">
    <source>
        <dbReference type="SAM" id="Phobius"/>
    </source>
</evidence>
<feature type="transmembrane region" description="Helical" evidence="1">
    <location>
        <begin position="168"/>
        <end position="191"/>
    </location>
</feature>
<dbReference type="Proteomes" id="UP000813444">
    <property type="component" value="Unassembled WGS sequence"/>
</dbReference>
<proteinExistence type="predicted"/>
<feature type="transmembrane region" description="Helical" evidence="1">
    <location>
        <begin position="328"/>
        <end position="351"/>
    </location>
</feature>
<protein>
    <submittedName>
        <fullName evidence="2">Uncharacterized protein</fullName>
    </submittedName>
</protein>
<organism evidence="2 3">
    <name type="scientific">Stachybotrys elegans</name>
    <dbReference type="NCBI Taxonomy" id="80388"/>
    <lineage>
        <taxon>Eukaryota</taxon>
        <taxon>Fungi</taxon>
        <taxon>Dikarya</taxon>
        <taxon>Ascomycota</taxon>
        <taxon>Pezizomycotina</taxon>
        <taxon>Sordariomycetes</taxon>
        <taxon>Hypocreomycetidae</taxon>
        <taxon>Hypocreales</taxon>
        <taxon>Stachybotryaceae</taxon>
        <taxon>Stachybotrys</taxon>
    </lineage>
</organism>
<sequence>MPDCTRLSELDGFNDYAKLIEEETAWKSTELEHCQFELCSAVYGTGNPDISGIGVALGYIFATGISALLSLVAVVVGRWQSARAYRAAAATTTGLQSFYQSATYFAIAVQLATISSLTHKDFGISTSDFGAIEAQIAQAVSVVCMLPLLAPLVLLDGIDGESWRNPRLFLLHLVVALSFYPFLSRCIQWFAPSPIGDGRGAVVSFADWNTVERICFADGLDKLRDDSLYASAGILELLSSLVVYLFTLWYLLGLIGTGHGARKGKIRSIHAKWNKLNAWIGGRFYLVLMLQAIPFVLSILLYIIIFRLRSTQQELVTRMTIGYNGNNWGFGQIIATVIFLPVFIDVFYSLWLK</sequence>
<reference evidence="2" key="1">
    <citation type="journal article" date="2021" name="Nat. Commun.">
        <title>Genetic determinants of endophytism in the Arabidopsis root mycobiome.</title>
        <authorList>
            <person name="Mesny F."/>
            <person name="Miyauchi S."/>
            <person name="Thiergart T."/>
            <person name="Pickel B."/>
            <person name="Atanasova L."/>
            <person name="Karlsson M."/>
            <person name="Huettel B."/>
            <person name="Barry K.W."/>
            <person name="Haridas S."/>
            <person name="Chen C."/>
            <person name="Bauer D."/>
            <person name="Andreopoulos W."/>
            <person name="Pangilinan J."/>
            <person name="LaButti K."/>
            <person name="Riley R."/>
            <person name="Lipzen A."/>
            <person name="Clum A."/>
            <person name="Drula E."/>
            <person name="Henrissat B."/>
            <person name="Kohler A."/>
            <person name="Grigoriev I.V."/>
            <person name="Martin F.M."/>
            <person name="Hacquard S."/>
        </authorList>
    </citation>
    <scope>NUCLEOTIDE SEQUENCE</scope>
    <source>
        <strain evidence="2">MPI-CAGE-CH-0235</strain>
    </source>
</reference>
<keyword evidence="1" id="KW-0472">Membrane</keyword>
<evidence type="ECO:0000313" key="3">
    <source>
        <dbReference type="Proteomes" id="UP000813444"/>
    </source>
</evidence>
<name>A0A8K0SLA9_9HYPO</name>
<feature type="transmembrane region" description="Helical" evidence="1">
    <location>
        <begin position="136"/>
        <end position="156"/>
    </location>
</feature>